<dbReference type="Proteomes" id="UP000198211">
    <property type="component" value="Unassembled WGS sequence"/>
</dbReference>
<feature type="compositionally biased region" description="Polar residues" evidence="1">
    <location>
        <begin position="151"/>
        <end position="170"/>
    </location>
</feature>
<evidence type="ECO:0008006" key="4">
    <source>
        <dbReference type="Google" id="ProtNLM"/>
    </source>
</evidence>
<evidence type="ECO:0000256" key="1">
    <source>
        <dbReference type="SAM" id="MobiDB-lite"/>
    </source>
</evidence>
<accession>A0A225VSA5</accession>
<evidence type="ECO:0000313" key="2">
    <source>
        <dbReference type="EMBL" id="OWZ08205.1"/>
    </source>
</evidence>
<protein>
    <recommendedName>
        <fullName evidence="4">Retrotransposon gag domain-containing protein</fullName>
    </recommendedName>
</protein>
<dbReference type="EMBL" id="NBNE01003236">
    <property type="protein sequence ID" value="OWZ08205.1"/>
    <property type="molecule type" value="Genomic_DNA"/>
</dbReference>
<dbReference type="AlphaFoldDB" id="A0A225VSA5"/>
<proteinExistence type="predicted"/>
<organism evidence="2 3">
    <name type="scientific">Phytophthora megakarya</name>
    <dbReference type="NCBI Taxonomy" id="4795"/>
    <lineage>
        <taxon>Eukaryota</taxon>
        <taxon>Sar</taxon>
        <taxon>Stramenopiles</taxon>
        <taxon>Oomycota</taxon>
        <taxon>Peronosporomycetes</taxon>
        <taxon>Peronosporales</taxon>
        <taxon>Peronosporaceae</taxon>
        <taxon>Phytophthora</taxon>
    </lineage>
</organism>
<feature type="compositionally biased region" description="Polar residues" evidence="1">
    <location>
        <begin position="95"/>
        <end position="104"/>
    </location>
</feature>
<sequence>MVHDLWTNADEEKVDDRTVEIKEEKVTVKVDVPDTDLDPQGVEQFTKEGLSWKGVGDGLGGVETVKEEPARTPSGFIPRCSGSESRRSDRPGFSWSWSHSQETGSYPEKPLAVGGSSPKVVSGLSVNKTDAYRSLYGVGSGKNVGTAGPPNKSSQPRAPSGSAELSNNPRTGHVVGKVSGLQGNSLLNRPSIALSNTVAHVVKSLSQFFSDRATVEKARLFWNAFEANTEGLPDQSRLFVFSQKLEGREAERSWGNSNIRDFRTLKLRFHNHFLSRTADELWERLQTTKRERGESIEEWGDRVSEL</sequence>
<feature type="region of interest" description="Disordered" evidence="1">
    <location>
        <begin position="141"/>
        <end position="177"/>
    </location>
</feature>
<reference evidence="3" key="1">
    <citation type="submission" date="2017-03" db="EMBL/GenBank/DDBJ databases">
        <title>Phytopthora megakarya and P. palmivora, two closely related causual agents of cacao black pod achieved similar genome size and gene model numbers by different mechanisms.</title>
        <authorList>
            <person name="Ali S."/>
            <person name="Shao J."/>
            <person name="Larry D.J."/>
            <person name="Kronmiller B."/>
            <person name="Shen D."/>
            <person name="Strem M.D."/>
            <person name="Melnick R.L."/>
            <person name="Guiltinan M.J."/>
            <person name="Tyler B.M."/>
            <person name="Meinhardt L.W."/>
            <person name="Bailey B.A."/>
        </authorList>
    </citation>
    <scope>NUCLEOTIDE SEQUENCE [LARGE SCALE GENOMIC DNA]</scope>
    <source>
        <strain evidence="3">zdho120</strain>
    </source>
</reference>
<name>A0A225VSA5_9STRA</name>
<keyword evidence="3" id="KW-1185">Reference proteome</keyword>
<evidence type="ECO:0000313" key="3">
    <source>
        <dbReference type="Proteomes" id="UP000198211"/>
    </source>
</evidence>
<gene>
    <name evidence="2" type="ORF">PHMEG_00019286</name>
</gene>
<comment type="caution">
    <text evidence="2">The sequence shown here is derived from an EMBL/GenBank/DDBJ whole genome shotgun (WGS) entry which is preliminary data.</text>
</comment>
<dbReference type="OrthoDB" id="93247at2759"/>
<feature type="region of interest" description="Disordered" evidence="1">
    <location>
        <begin position="56"/>
        <end position="119"/>
    </location>
</feature>